<name>A0A0W0SGE4_9GAMM</name>
<gene>
    <name evidence="1" type="ORF">Lche_0211</name>
    <name evidence="2" type="ORF">NCTC11976_01358</name>
</gene>
<proteinExistence type="predicted"/>
<dbReference type="OrthoDB" id="5653822at2"/>
<protein>
    <submittedName>
        <fullName evidence="1">Uncharacterized protein</fullName>
    </submittedName>
</protein>
<dbReference type="RefSeq" id="WP_028381163.1">
    <property type="nucleotide sequence ID" value="NZ_CAAAIT010000004.1"/>
</dbReference>
<sequence>MGGTDSSTNRMITSLKPNGIKKISETPLVPVVPVAPVVSDGATDPFISRLQKLNLGNDTRMVSLIRAHSNFGNRLISLFKALKEFKIDLTDGLESTIRENISQVGGVVSLLELIKKDVPINLDSLPITLLFNAAKFEASVTQSIRDLALLGMLDSNIFNLLLAYPEQALNISQLLIKFQERAYSPTILVDKLKDVLIARECMDTVIGLLDLILENNLFYPGVVDILQRQEKHIDKIYEGAQKLAAENALFADYFTLIEDNPQNANIFAKNILLLKSESLIDCHNPECLFAISHLGAGAFHFMKLLQHASMLDEHNFKIICRQENNILNRNEVIDALSNLPLIVEFEKEELEKMLNLLNYPTVSAQDIQEFNGIIQDHFIPQFSCQFSSASI</sequence>
<organism evidence="1 3">
    <name type="scientific">Legionella cherrii</name>
    <dbReference type="NCBI Taxonomy" id="28084"/>
    <lineage>
        <taxon>Bacteria</taxon>
        <taxon>Pseudomonadati</taxon>
        <taxon>Pseudomonadota</taxon>
        <taxon>Gammaproteobacteria</taxon>
        <taxon>Legionellales</taxon>
        <taxon>Legionellaceae</taxon>
        <taxon>Legionella</taxon>
    </lineage>
</organism>
<dbReference type="Proteomes" id="UP000054921">
    <property type="component" value="Unassembled WGS sequence"/>
</dbReference>
<evidence type="ECO:0000313" key="4">
    <source>
        <dbReference type="Proteomes" id="UP000277577"/>
    </source>
</evidence>
<dbReference type="AlphaFoldDB" id="A0A0W0SGE4"/>
<keyword evidence="4" id="KW-1185">Reference proteome</keyword>
<dbReference type="EMBL" id="LNXW01000008">
    <property type="protein sequence ID" value="KTC82531.1"/>
    <property type="molecule type" value="Genomic_DNA"/>
</dbReference>
<reference evidence="2 4" key="2">
    <citation type="submission" date="2018-12" db="EMBL/GenBank/DDBJ databases">
        <authorList>
            <consortium name="Pathogen Informatics"/>
        </authorList>
    </citation>
    <scope>NUCLEOTIDE SEQUENCE [LARGE SCALE GENOMIC DNA]</scope>
    <source>
        <strain evidence="2 4">NCTC11976</strain>
    </source>
</reference>
<reference evidence="1 3" key="1">
    <citation type="submission" date="2015-11" db="EMBL/GenBank/DDBJ databases">
        <title>Genomic analysis of 38 Legionella species identifies large and diverse effector repertoires.</title>
        <authorList>
            <person name="Burstein D."/>
            <person name="Amaro F."/>
            <person name="Zusman T."/>
            <person name="Lifshitz Z."/>
            <person name="Cohen O."/>
            <person name="Gilbert J.A."/>
            <person name="Pupko T."/>
            <person name="Shuman H.A."/>
            <person name="Segal G."/>
        </authorList>
    </citation>
    <scope>NUCLEOTIDE SEQUENCE [LARGE SCALE GENOMIC DNA]</scope>
    <source>
        <strain evidence="1 3">ORW</strain>
    </source>
</reference>
<accession>A0A0W0SGE4</accession>
<dbReference type="PATRIC" id="fig|28084.5.peg.227"/>
<evidence type="ECO:0000313" key="3">
    <source>
        <dbReference type="Proteomes" id="UP000054921"/>
    </source>
</evidence>
<evidence type="ECO:0000313" key="1">
    <source>
        <dbReference type="EMBL" id="KTC82531.1"/>
    </source>
</evidence>
<evidence type="ECO:0000313" key="2">
    <source>
        <dbReference type="EMBL" id="VEB35438.1"/>
    </source>
</evidence>
<dbReference type="EMBL" id="LR134173">
    <property type="protein sequence ID" value="VEB35438.1"/>
    <property type="molecule type" value="Genomic_DNA"/>
</dbReference>
<dbReference type="Proteomes" id="UP000277577">
    <property type="component" value="Chromosome"/>
</dbReference>